<evidence type="ECO:0000256" key="1">
    <source>
        <dbReference type="SAM" id="SignalP"/>
    </source>
</evidence>
<evidence type="ECO:0000313" key="3">
    <source>
        <dbReference type="Proteomes" id="UP000261540"/>
    </source>
</evidence>
<protein>
    <recommendedName>
        <fullName evidence="4">Secreted protein</fullName>
    </recommendedName>
</protein>
<keyword evidence="3" id="KW-1185">Reference proteome</keyword>
<feature type="chain" id="PRO_5017373261" description="Secreted protein" evidence="1">
    <location>
        <begin position="18"/>
        <end position="141"/>
    </location>
</feature>
<dbReference type="AlphaFoldDB" id="A0A3B3SP43"/>
<evidence type="ECO:0000313" key="2">
    <source>
        <dbReference type="Ensembl" id="ENSPKIP00000032519.1"/>
    </source>
</evidence>
<accession>A0A3B3SP43</accession>
<reference evidence="2" key="1">
    <citation type="submission" date="2025-08" db="UniProtKB">
        <authorList>
            <consortium name="Ensembl"/>
        </authorList>
    </citation>
    <scope>IDENTIFICATION</scope>
</reference>
<organism evidence="2 3">
    <name type="scientific">Paramormyrops kingsleyae</name>
    <dbReference type="NCBI Taxonomy" id="1676925"/>
    <lineage>
        <taxon>Eukaryota</taxon>
        <taxon>Metazoa</taxon>
        <taxon>Chordata</taxon>
        <taxon>Craniata</taxon>
        <taxon>Vertebrata</taxon>
        <taxon>Euteleostomi</taxon>
        <taxon>Actinopterygii</taxon>
        <taxon>Neopterygii</taxon>
        <taxon>Teleostei</taxon>
        <taxon>Osteoglossocephala</taxon>
        <taxon>Osteoglossomorpha</taxon>
        <taxon>Osteoglossiformes</taxon>
        <taxon>Mormyridae</taxon>
        <taxon>Paramormyrops</taxon>
    </lineage>
</organism>
<feature type="signal peptide" evidence="1">
    <location>
        <begin position="1"/>
        <end position="17"/>
    </location>
</feature>
<proteinExistence type="predicted"/>
<keyword evidence="1" id="KW-0732">Signal</keyword>
<name>A0A3B3SP43_9TELE</name>
<evidence type="ECO:0008006" key="4">
    <source>
        <dbReference type="Google" id="ProtNLM"/>
    </source>
</evidence>
<dbReference type="Ensembl" id="ENSPKIT00000013388.1">
    <property type="protein sequence ID" value="ENSPKIP00000032519.1"/>
    <property type="gene ID" value="ENSPKIG00000012584.1"/>
</dbReference>
<reference evidence="2" key="2">
    <citation type="submission" date="2025-09" db="UniProtKB">
        <authorList>
            <consortium name="Ensembl"/>
        </authorList>
    </citation>
    <scope>IDENTIFICATION</scope>
</reference>
<dbReference type="Proteomes" id="UP000261540">
    <property type="component" value="Unplaced"/>
</dbReference>
<sequence length="141" mass="14804">MGLRIIRSRLLPVRTLTALLMVTPSRPTAFTSTSWSPTQSPALALNTGQAGAAALAVPAVGVSPRAAPPSPRALSGDSPPAPVVIRRCLCWAFGGFQAPRRHTDPLRDSEPLTPSTLISKGRSSAWPFMLLTAPASLTQPD</sequence>